<reference evidence="1" key="2">
    <citation type="journal article" date="2016" name="Front. Microbiol.">
        <title>The Regulatory Protein RosR Affects Rhizobium leguminosarum bv. trifolii Protein Profiles, Cell Surface Properties, and Symbiosis with Clover.</title>
        <authorList>
            <person name="Rachwal K."/>
            <person name="Boguszewska A."/>
            <person name="Kopcinska J."/>
            <person name="Karas M."/>
            <person name="Tchorzewski M."/>
            <person name="Janczarek M."/>
        </authorList>
    </citation>
    <scope>NUCLEOTIDE SEQUENCE</scope>
    <source>
        <strain evidence="1">Rt24.2</strain>
    </source>
</reference>
<dbReference type="InterPro" id="IPR015421">
    <property type="entry name" value="PyrdxlP-dep_Trfase_major"/>
</dbReference>
<name>A0A1B8RIT2_RHILT</name>
<sequence>MNLFAPDLKAETKGEELWERVRAQYPAQEPLLNLNNAAVSPPTIAVQEATIDAYRFISRNPDYNMWSNLDAALPGIKRDLAELIDCTPDEIALNRNSSEGLSAAIFGIPLTKGDQVLISNWDYPSVRAGWLQRHHRDGIEVVNCAFDIMDSDEDIIDAYVEAMTPRTCVLQLTHMYHWNGRVLPIERLCRIARERNIITIVDGAQTFAQMPVSFRQLDCDFFITSLHKWLGAPVGNGMLIVNRRQIDRTWPLLAPFDQPAMNIDKFDHWNLGTYNSAIQAGIKPAIQFHREIGADRMHVRLRELTRHWVGQARDIPGFRLHTRTDTESLGAICLFSIDNTDMKKLENTLREKYQIHTKYRQVEHVEGLRVSPHIYMLKSDLDMFVSALRNALA</sequence>
<evidence type="ECO:0000313" key="1">
    <source>
        <dbReference type="EMBL" id="AOO88445.1"/>
    </source>
</evidence>
<proteinExistence type="predicted"/>
<dbReference type="PANTHER" id="PTHR43092:SF6">
    <property type="entry name" value="BLR1280 PROTEIN"/>
    <property type="match status" value="1"/>
</dbReference>
<dbReference type="Pfam" id="PF00266">
    <property type="entry name" value="Aminotran_5"/>
    <property type="match status" value="1"/>
</dbReference>
<reference evidence="1" key="1">
    <citation type="journal article" date="2015" name="BMC Genomics">
        <title>Transcriptome profiling of a Rhizobium leguminosarum bv. trifolii rosR mutant reveals the role of the transcriptional regulator RosR in motility, synthesis of cell-surface components, and other cellular processes.</title>
        <authorList>
            <person name="Rachwal K."/>
            <person name="Matczynska E."/>
            <person name="Janczarek M."/>
        </authorList>
    </citation>
    <scope>NUCLEOTIDE SEQUENCE</scope>
    <source>
        <strain evidence="1">Rt24.2</strain>
    </source>
</reference>
<organism evidence="1">
    <name type="scientific">Rhizobium leguminosarum bv. trifolii</name>
    <dbReference type="NCBI Taxonomy" id="386"/>
    <lineage>
        <taxon>Bacteria</taxon>
        <taxon>Pseudomonadati</taxon>
        <taxon>Pseudomonadota</taxon>
        <taxon>Alphaproteobacteria</taxon>
        <taxon>Hyphomicrobiales</taxon>
        <taxon>Rhizobiaceae</taxon>
        <taxon>Rhizobium/Agrobacterium group</taxon>
        <taxon>Rhizobium</taxon>
    </lineage>
</organism>
<accession>A0A1B8RIT2</accession>
<protein>
    <submittedName>
        <fullName evidence="1">Uncharacterized protein</fullName>
    </submittedName>
</protein>
<dbReference type="PANTHER" id="PTHR43092">
    <property type="entry name" value="L-CYSTEINE DESULFHYDRASE"/>
    <property type="match status" value="1"/>
</dbReference>
<dbReference type="InterPro" id="IPR015422">
    <property type="entry name" value="PyrdxlP-dep_Trfase_small"/>
</dbReference>
<dbReference type="SUPFAM" id="SSF53383">
    <property type="entry name" value="PLP-dependent transferases"/>
    <property type="match status" value="1"/>
</dbReference>
<dbReference type="RefSeq" id="WP_018245993.1">
    <property type="nucleotide sequence ID" value="NZ_CP050086.1"/>
</dbReference>
<dbReference type="Gene3D" id="3.90.1150.10">
    <property type="entry name" value="Aspartate Aminotransferase, domain 1"/>
    <property type="match status" value="1"/>
</dbReference>
<dbReference type="InterPro" id="IPR015424">
    <property type="entry name" value="PyrdxlP-dep_Trfase"/>
</dbReference>
<dbReference type="AlphaFoldDB" id="A0A1B8RIT2"/>
<dbReference type="GeneID" id="61427571"/>
<dbReference type="Gene3D" id="3.40.640.10">
    <property type="entry name" value="Type I PLP-dependent aspartate aminotransferase-like (Major domain)"/>
    <property type="match status" value="1"/>
</dbReference>
<dbReference type="EMBL" id="KX486081">
    <property type="protein sequence ID" value="AOO88445.1"/>
    <property type="molecule type" value="Genomic_DNA"/>
</dbReference>
<dbReference type="InterPro" id="IPR000192">
    <property type="entry name" value="Aminotrans_V_dom"/>
</dbReference>